<dbReference type="EMBL" id="WPNZ01000002">
    <property type="protein sequence ID" value="MVO84037.1"/>
    <property type="molecule type" value="Genomic_DNA"/>
</dbReference>
<evidence type="ECO:0000313" key="1">
    <source>
        <dbReference type="EMBL" id="MVO84037.1"/>
    </source>
</evidence>
<organism evidence="1 2">
    <name type="scientific">Streptomyces typhae</name>
    <dbReference type="NCBI Taxonomy" id="2681492"/>
    <lineage>
        <taxon>Bacteria</taxon>
        <taxon>Bacillati</taxon>
        <taxon>Actinomycetota</taxon>
        <taxon>Actinomycetes</taxon>
        <taxon>Kitasatosporales</taxon>
        <taxon>Streptomycetaceae</taxon>
        <taxon>Streptomyces</taxon>
    </lineage>
</organism>
<dbReference type="Proteomes" id="UP000483802">
    <property type="component" value="Unassembled WGS sequence"/>
</dbReference>
<proteinExistence type="predicted"/>
<evidence type="ECO:0000313" key="2">
    <source>
        <dbReference type="Proteomes" id="UP000483802"/>
    </source>
</evidence>
<protein>
    <submittedName>
        <fullName evidence="1">Uncharacterized protein</fullName>
    </submittedName>
</protein>
<keyword evidence="2" id="KW-1185">Reference proteome</keyword>
<sequence length="56" mass="6496">MATQARWDDLLVRAEANRKRARELIRAAHEVATQNSRVMDESQHLLRQQAALRRSA</sequence>
<accession>A0A6L6WQS0</accession>
<dbReference type="AlphaFoldDB" id="A0A6L6WQS0"/>
<name>A0A6L6WQS0_9ACTN</name>
<gene>
    <name evidence="1" type="ORF">GPA10_04450</name>
</gene>
<dbReference type="RefSeq" id="WP_157164329.1">
    <property type="nucleotide sequence ID" value="NZ_WPNZ01000002.1"/>
</dbReference>
<reference evidence="1 2" key="1">
    <citation type="submission" date="2019-11" db="EMBL/GenBank/DDBJ databases">
        <title>Streptomyces typhae sp. nov., a novel endophytic actinomycete isolated from the root of cattail pollen (Typha angustifolia L.).</title>
        <authorList>
            <person name="Peng C."/>
        </authorList>
    </citation>
    <scope>NUCLEOTIDE SEQUENCE [LARGE SCALE GENOMIC DNA]</scope>
    <source>
        <strain evidence="2">p1417</strain>
    </source>
</reference>
<comment type="caution">
    <text evidence="1">The sequence shown here is derived from an EMBL/GenBank/DDBJ whole genome shotgun (WGS) entry which is preliminary data.</text>
</comment>